<feature type="region of interest" description="Disordered" evidence="3">
    <location>
        <begin position="1552"/>
        <end position="1627"/>
    </location>
</feature>
<feature type="coiled-coil region" evidence="2">
    <location>
        <begin position="1455"/>
        <end position="1552"/>
    </location>
</feature>
<feature type="compositionally biased region" description="Polar residues" evidence="3">
    <location>
        <begin position="1583"/>
        <end position="1593"/>
    </location>
</feature>
<dbReference type="GeneTree" id="ENSGT00940000155758"/>
<feature type="coiled-coil region" evidence="2">
    <location>
        <begin position="236"/>
        <end position="263"/>
    </location>
</feature>
<feature type="coiled-coil region" evidence="2">
    <location>
        <begin position="1767"/>
        <end position="1804"/>
    </location>
</feature>
<dbReference type="PANTHER" id="PTHR23159">
    <property type="entry name" value="CENTROSOMAL PROTEIN 2"/>
    <property type="match status" value="1"/>
</dbReference>
<feature type="compositionally biased region" description="Low complexity" evidence="3">
    <location>
        <begin position="1431"/>
        <end position="1442"/>
    </location>
</feature>
<dbReference type="EMBL" id="AGCU01033195">
    <property type="status" value="NOT_ANNOTATED_CDS"/>
    <property type="molecule type" value="Genomic_DNA"/>
</dbReference>
<feature type="region of interest" description="Disordered" evidence="3">
    <location>
        <begin position="493"/>
        <end position="525"/>
    </location>
</feature>
<dbReference type="EMBL" id="AGCU01033197">
    <property type="status" value="NOT_ANNOTATED_CDS"/>
    <property type="molecule type" value="Genomic_DNA"/>
</dbReference>
<feature type="region of interest" description="Disordered" evidence="3">
    <location>
        <begin position="840"/>
        <end position="864"/>
    </location>
</feature>
<feature type="region of interest" description="Disordered" evidence="3">
    <location>
        <begin position="281"/>
        <end position="317"/>
    </location>
</feature>
<evidence type="ECO:0000256" key="2">
    <source>
        <dbReference type="SAM" id="Coils"/>
    </source>
</evidence>
<feature type="coiled-coil region" evidence="2">
    <location>
        <begin position="1077"/>
        <end position="1154"/>
    </location>
</feature>
<evidence type="ECO:0000256" key="3">
    <source>
        <dbReference type="SAM" id="MobiDB-lite"/>
    </source>
</evidence>
<dbReference type="PANTHER" id="PTHR23159:SF59">
    <property type="entry name" value="ROOTLETIN"/>
    <property type="match status" value="1"/>
</dbReference>
<dbReference type="Ensembl" id="ENSPSIT00000013339.1">
    <property type="protein sequence ID" value="ENSPSIP00000013276.1"/>
    <property type="gene ID" value="ENSPSIG00000011779.1"/>
</dbReference>
<feature type="region of interest" description="Disordered" evidence="3">
    <location>
        <begin position="1007"/>
        <end position="1060"/>
    </location>
</feature>
<reference evidence="6" key="1">
    <citation type="submission" date="2011-10" db="EMBL/GenBank/DDBJ databases">
        <authorList>
            <consortium name="Soft-shell Turtle Genome Consortium"/>
        </authorList>
    </citation>
    <scope>NUCLEOTIDE SEQUENCE [LARGE SCALE GENOMIC DNA]</scope>
    <source>
        <strain evidence="6">Daiwa-1</strain>
    </source>
</reference>
<feature type="coiled-coil region" evidence="2">
    <location>
        <begin position="1232"/>
        <end position="1266"/>
    </location>
</feature>
<feature type="compositionally biased region" description="Basic and acidic residues" evidence="3">
    <location>
        <begin position="645"/>
        <end position="661"/>
    </location>
</feature>
<sequence>MAVGLAPQLSVLCSRPQKLESSVLTSGEGKSLIIRGGSEDAPPTRLPARIREIVAKNLSALASPAACPGEMSLLSLQEENRILQQELSRVEDLLAQSRAERDELAIKYNAISERVGWANINTGRLEHNKLQPRQLVVSNVALLQQSKEAEAWLPRQAREWREGREGSGCLTQGMLEVKNPPKYKEDGAKLSRPRGQGWAGLEGAPSPQTVHGRGLSAAAFSSYPEPQRSSSLAQVNAMLREQLDQANTANQALSEDIRKLTADWTKARDELEQREGEGLCWAQTPSGHLGGSPADDRAGGSWRGQGPRKRPSLCPRSRDLSELNNELSRCSRTIHASCLNLSSNLRLSESSAGAALEKQALLLAQLEEQLKDKVRDMIQLQVRCDLEKAELGTRIAEMTATLDLLKAQNSEKEKTIETLTQKLENLEATRAQEQAVLEAEEIEALRTELEMLQQTLRDLAQAVLSDADSAIHLTGTERMMEVSESDVTGFSLRGLSSSLRTPSPLRRTSPRRSSSPRRSLSPAFSDSTLAMVHSALQKRQLQLQDVRGKYEATQELVSSLRKQLSESDAERRSLEQTILQLKDNVDRSLRARDDAVREASRFRASADLLGSEKSNLERSLQALQQHVETLRQESERLQLANSDLQRQRDHLEDEKEDMAKDTERAQKEIERGHKQQEQLELKKSSLKKELILVKEALHKATLEKEVSENEKVEMAEALGKESRAELELAANKLKAEEASLRDSLSKMSSLNEGLAQDKIELNRIISQLEEEKVALLGQKQEVEQEKASIRDELVRLEQEKLELDTERQGLERSLQDVERSRERLERELLALQKERVQLQEQGGQRSRVGEGEAGRGCWEPGSVGQRSRVEMGSLVVSRLGVLGASSAGQRSRVGEGQQAGGAGSQQRRSEKDALETSLFDLQQQLAQLDARKEQLEAESQNLLLAKETMQGTWLPHPLPSSSEKDALETSLFDLQQQLAQLDARKEQLEAESQNLLLAKETMQGTWLPHPLPSSHPPWAERRPAAPSGMAGLREKESGPVARRQGSRDPQRVLAPSRQATQALSLKESEKTLLSEKLTGAQHNLASVTMELERQKREAMSRQEQDRSTINALTSELKGLGAQLEEAVAAHEREARGLQEQAKDLTRQRESTVREVSTGLGWGMEGLQGQERVTGVTVSRHKMGHAPAEGGAAQRRQIPACSERPGGQCCPVSAPSAGAAARASPALFWCPQIKMLDSENTKKSKEVAELQARVALDEQREEESRRESLGLRQKIVESEASRESARKEVGAGLLGSHMLLLSPPPALALQLPLQGLAVLGSAHMARLCGAEVALLKAVAVRGIRGGGGRAEAAELSLRLSAAEGRTHGLEAELARVEGLKRDVEFKLGSLHSALRRTMGISRGGRAPSPGDNTHSAPEGHGSPTPQVRSPERSPSSRPLSPELVADIDPDVVRTALRDFLQELRETQRERGDLRAQLGSLTRQLAELEAERDSASTRVQQLQKLVAESEEGRRSADGKLSSAQTALLLQEEALRRSERERKALMDKVAGLERSLQSADGDRRVTQEHVSRVNANETALDPNHLQAEQTGQTHSSMRCDPQARARAQGGELGRCGRGTGSRPDCTDPTQVADSETKASALQLSVERLHLTLAKAEEGESALKDKVQGLCLSLSEINASAGTTQEKVLQLQKALMAGEHDRRVLQVGVAWVRAGVSHQPFHGASQGAGRIAAPYLLLLPSPTTEQEAPVQASPPLLRQCQESEGAALRSLQKLQDDKRLLQERLGSLQRALAQLESEKRAAERSSLRLGKDNVALKKTLDKVSSQPPRLSPHPLCVRARLSECSGPGSGERLQARVPQLGSVDVAQVAAPTPGLRSAVWPRGASPRAELQLEIERLRGSQIQAERTLEARERAHRQRVKGLEEQILTLKEQLQQELRK</sequence>
<reference evidence="6" key="2">
    <citation type="journal article" date="2013" name="Nat. Genet.">
        <title>The draft genomes of soft-shell turtle and green sea turtle yield insights into the development and evolution of the turtle-specific body plan.</title>
        <authorList>
            <person name="Wang Z."/>
            <person name="Pascual-Anaya J."/>
            <person name="Zadissa A."/>
            <person name="Li W."/>
            <person name="Niimura Y."/>
            <person name="Huang Z."/>
            <person name="Li C."/>
            <person name="White S."/>
            <person name="Xiong Z."/>
            <person name="Fang D."/>
            <person name="Wang B."/>
            <person name="Ming Y."/>
            <person name="Chen Y."/>
            <person name="Zheng Y."/>
            <person name="Kuraku S."/>
            <person name="Pignatelli M."/>
            <person name="Herrero J."/>
            <person name="Beal K."/>
            <person name="Nozawa M."/>
            <person name="Li Q."/>
            <person name="Wang J."/>
            <person name="Zhang H."/>
            <person name="Yu L."/>
            <person name="Shigenobu S."/>
            <person name="Wang J."/>
            <person name="Liu J."/>
            <person name="Flicek P."/>
            <person name="Searle S."/>
            <person name="Wang J."/>
            <person name="Kuratani S."/>
            <person name="Yin Y."/>
            <person name="Aken B."/>
            <person name="Zhang G."/>
            <person name="Irie N."/>
        </authorList>
    </citation>
    <scope>NUCLEOTIDE SEQUENCE [LARGE SCALE GENOMIC DNA]</scope>
    <source>
        <strain evidence="6">Daiwa-1</strain>
    </source>
</reference>
<protein>
    <submittedName>
        <fullName evidence="5">Ciliary rootlet coiled-coil, rootletin</fullName>
    </submittedName>
</protein>
<organism evidence="5 6">
    <name type="scientific">Pelodiscus sinensis</name>
    <name type="common">Chinese softshell turtle</name>
    <name type="synonym">Trionyx sinensis</name>
    <dbReference type="NCBI Taxonomy" id="13735"/>
    <lineage>
        <taxon>Eukaryota</taxon>
        <taxon>Metazoa</taxon>
        <taxon>Chordata</taxon>
        <taxon>Craniata</taxon>
        <taxon>Vertebrata</taxon>
        <taxon>Euteleostomi</taxon>
        <taxon>Archelosauria</taxon>
        <taxon>Testudinata</taxon>
        <taxon>Testudines</taxon>
        <taxon>Cryptodira</taxon>
        <taxon>Trionychia</taxon>
        <taxon>Trionychidae</taxon>
        <taxon>Pelodiscus</taxon>
    </lineage>
</organism>
<dbReference type="InterPro" id="IPR055167">
    <property type="entry name" value="Rootletin-like_CC"/>
</dbReference>
<dbReference type="EMBL" id="AGCU01033194">
    <property type="status" value="NOT_ANNOTATED_CDS"/>
    <property type="molecule type" value="Genomic_DNA"/>
</dbReference>
<feature type="coiled-coil region" evidence="2">
    <location>
        <begin position="356"/>
        <end position="462"/>
    </location>
</feature>
<gene>
    <name evidence="5" type="primary">CROCC</name>
</gene>
<feature type="domain" description="Rootletin-like coiled-coil" evidence="4">
    <location>
        <begin position="225"/>
        <end position="276"/>
    </location>
</feature>
<feature type="region of interest" description="Disordered" evidence="3">
    <location>
        <begin position="179"/>
        <end position="199"/>
    </location>
</feature>
<feature type="compositionally biased region" description="Basic and acidic residues" evidence="3">
    <location>
        <begin position="1557"/>
        <end position="1568"/>
    </location>
</feature>
<dbReference type="EMBL" id="AGCU01033196">
    <property type="status" value="NOT_ANNOTATED_CDS"/>
    <property type="molecule type" value="Genomic_DNA"/>
</dbReference>
<dbReference type="Pfam" id="PF15035">
    <property type="entry name" value="Rootletin"/>
    <property type="match status" value="1"/>
</dbReference>
<name>K7FZ16_PELSI</name>
<evidence type="ECO:0000259" key="4">
    <source>
        <dbReference type="Pfam" id="PF15035"/>
    </source>
</evidence>
<dbReference type="EMBL" id="AGCU01033192">
    <property type="status" value="NOT_ANNOTATED_CDS"/>
    <property type="molecule type" value="Genomic_DNA"/>
</dbReference>
<dbReference type="Proteomes" id="UP000007267">
    <property type="component" value="Unassembled WGS sequence"/>
</dbReference>
<keyword evidence="1 2" id="KW-0175">Coiled coil</keyword>
<feature type="region of interest" description="Disordered" evidence="3">
    <location>
        <begin position="886"/>
        <end position="914"/>
    </location>
</feature>
<dbReference type="EMBL" id="AGCU01033193">
    <property type="status" value="NOT_ANNOTATED_CDS"/>
    <property type="molecule type" value="Genomic_DNA"/>
</dbReference>
<dbReference type="EMBL" id="AGCU01033198">
    <property type="status" value="NOT_ANNOTATED_CDS"/>
    <property type="molecule type" value="Genomic_DNA"/>
</dbReference>
<feature type="region of interest" description="Disordered" evidence="3">
    <location>
        <begin position="640"/>
        <end position="661"/>
    </location>
</feature>
<feature type="region of interest" description="Disordered" evidence="3">
    <location>
        <begin position="1395"/>
        <end position="1445"/>
    </location>
</feature>
<dbReference type="OMA" id="DPAQDCQ"/>
<dbReference type="EMBL" id="AGCU01033199">
    <property type="status" value="NOT_ANNOTATED_CDS"/>
    <property type="molecule type" value="Genomic_DNA"/>
</dbReference>
<dbReference type="EMBL" id="AGCU01033191">
    <property type="status" value="NOT_ANNOTATED_CDS"/>
    <property type="molecule type" value="Genomic_DNA"/>
</dbReference>
<evidence type="ECO:0000313" key="5">
    <source>
        <dbReference type="Ensembl" id="ENSPSIP00000013276.1"/>
    </source>
</evidence>
<keyword evidence="6" id="KW-1185">Reference proteome</keyword>
<reference evidence="5" key="3">
    <citation type="submission" date="2025-08" db="UniProtKB">
        <authorList>
            <consortium name="Ensembl"/>
        </authorList>
    </citation>
    <scope>IDENTIFICATION</scope>
</reference>
<reference evidence="5" key="4">
    <citation type="submission" date="2025-09" db="UniProtKB">
        <authorList>
            <consortium name="Ensembl"/>
        </authorList>
    </citation>
    <scope>IDENTIFICATION</scope>
</reference>
<feature type="compositionally biased region" description="Gly residues" evidence="3">
    <location>
        <begin position="1607"/>
        <end position="1616"/>
    </location>
</feature>
<dbReference type="HOGENOM" id="CLU_000920_1_0_1"/>
<feature type="coiled-coil region" evidence="2">
    <location>
        <begin position="73"/>
        <end position="114"/>
    </location>
</feature>
<accession>K7FZ16</accession>
<evidence type="ECO:0000256" key="1">
    <source>
        <dbReference type="ARBA" id="ARBA00023054"/>
    </source>
</evidence>
<dbReference type="EMBL" id="AGCU01033190">
    <property type="status" value="NOT_ANNOTATED_CDS"/>
    <property type="molecule type" value="Genomic_DNA"/>
</dbReference>
<feature type="coiled-coil region" evidence="2">
    <location>
        <begin position="1883"/>
        <end position="1935"/>
    </location>
</feature>
<evidence type="ECO:0000313" key="6">
    <source>
        <dbReference type="Proteomes" id="UP000007267"/>
    </source>
</evidence>
<feature type="compositionally biased region" description="Low complexity" evidence="3">
    <location>
        <begin position="493"/>
        <end position="522"/>
    </location>
</feature>
<proteinExistence type="predicted"/>